<dbReference type="AlphaFoldDB" id="A0A6A6BSE2"/>
<keyword evidence="3" id="KW-1185">Reference proteome</keyword>
<gene>
    <name evidence="2" type="ORF">K452DRAFT_283121</name>
</gene>
<sequence>MRTFAWSLAVLFAVGVMARPIEGCDQKCDAAYSDCMTGCAGNPACIDPCKRSTCTITMCSDCWAPCL</sequence>
<feature type="signal peptide" evidence="1">
    <location>
        <begin position="1"/>
        <end position="18"/>
    </location>
</feature>
<name>A0A6A6BSE2_9PEZI</name>
<keyword evidence="1" id="KW-0732">Signal</keyword>
<dbReference type="GeneID" id="54297213"/>
<evidence type="ECO:0000256" key="1">
    <source>
        <dbReference type="SAM" id="SignalP"/>
    </source>
</evidence>
<evidence type="ECO:0000313" key="2">
    <source>
        <dbReference type="EMBL" id="KAF2146920.1"/>
    </source>
</evidence>
<dbReference type="EMBL" id="ML995475">
    <property type="protein sequence ID" value="KAF2146920.1"/>
    <property type="molecule type" value="Genomic_DNA"/>
</dbReference>
<proteinExistence type="predicted"/>
<dbReference type="OrthoDB" id="10329680at2759"/>
<reference evidence="2" key="1">
    <citation type="journal article" date="2020" name="Stud. Mycol.">
        <title>101 Dothideomycetes genomes: a test case for predicting lifestyles and emergence of pathogens.</title>
        <authorList>
            <person name="Haridas S."/>
            <person name="Albert R."/>
            <person name="Binder M."/>
            <person name="Bloem J."/>
            <person name="Labutti K."/>
            <person name="Salamov A."/>
            <person name="Andreopoulos B."/>
            <person name="Baker S."/>
            <person name="Barry K."/>
            <person name="Bills G."/>
            <person name="Bluhm B."/>
            <person name="Cannon C."/>
            <person name="Castanera R."/>
            <person name="Culley D."/>
            <person name="Daum C."/>
            <person name="Ezra D."/>
            <person name="Gonzalez J."/>
            <person name="Henrissat B."/>
            <person name="Kuo A."/>
            <person name="Liang C."/>
            <person name="Lipzen A."/>
            <person name="Lutzoni F."/>
            <person name="Magnuson J."/>
            <person name="Mondo S."/>
            <person name="Nolan M."/>
            <person name="Ohm R."/>
            <person name="Pangilinan J."/>
            <person name="Park H.-J."/>
            <person name="Ramirez L."/>
            <person name="Alfaro M."/>
            <person name="Sun H."/>
            <person name="Tritt A."/>
            <person name="Yoshinaga Y."/>
            <person name="Zwiers L.-H."/>
            <person name="Turgeon B."/>
            <person name="Goodwin S."/>
            <person name="Spatafora J."/>
            <person name="Crous P."/>
            <person name="Grigoriev I."/>
        </authorList>
    </citation>
    <scope>NUCLEOTIDE SEQUENCE</scope>
    <source>
        <strain evidence="2">CBS 121167</strain>
    </source>
</reference>
<dbReference type="Proteomes" id="UP000799438">
    <property type="component" value="Unassembled WGS sequence"/>
</dbReference>
<evidence type="ECO:0008006" key="4">
    <source>
        <dbReference type="Google" id="ProtNLM"/>
    </source>
</evidence>
<feature type="chain" id="PRO_5025406993" description="4Fe-4S ferredoxin-type domain-containing protein" evidence="1">
    <location>
        <begin position="19"/>
        <end position="67"/>
    </location>
</feature>
<dbReference type="RefSeq" id="XP_033402628.1">
    <property type="nucleotide sequence ID" value="XM_033539717.1"/>
</dbReference>
<evidence type="ECO:0000313" key="3">
    <source>
        <dbReference type="Proteomes" id="UP000799438"/>
    </source>
</evidence>
<accession>A0A6A6BSE2</accession>
<protein>
    <recommendedName>
        <fullName evidence="4">4Fe-4S ferredoxin-type domain-containing protein</fullName>
    </recommendedName>
</protein>
<organism evidence="2 3">
    <name type="scientific">Aplosporella prunicola CBS 121167</name>
    <dbReference type="NCBI Taxonomy" id="1176127"/>
    <lineage>
        <taxon>Eukaryota</taxon>
        <taxon>Fungi</taxon>
        <taxon>Dikarya</taxon>
        <taxon>Ascomycota</taxon>
        <taxon>Pezizomycotina</taxon>
        <taxon>Dothideomycetes</taxon>
        <taxon>Dothideomycetes incertae sedis</taxon>
        <taxon>Botryosphaeriales</taxon>
        <taxon>Aplosporellaceae</taxon>
        <taxon>Aplosporella</taxon>
    </lineage>
</organism>